<accession>A0ABP8CN82</accession>
<organism evidence="1 2">
    <name type="scientific">Actinomadura meridiana</name>
    <dbReference type="NCBI Taxonomy" id="559626"/>
    <lineage>
        <taxon>Bacteria</taxon>
        <taxon>Bacillati</taxon>
        <taxon>Actinomycetota</taxon>
        <taxon>Actinomycetes</taxon>
        <taxon>Streptosporangiales</taxon>
        <taxon>Thermomonosporaceae</taxon>
        <taxon>Actinomadura</taxon>
    </lineage>
</organism>
<proteinExistence type="predicted"/>
<reference evidence="2" key="1">
    <citation type="journal article" date="2019" name="Int. J. Syst. Evol. Microbiol.">
        <title>The Global Catalogue of Microorganisms (GCM) 10K type strain sequencing project: providing services to taxonomists for standard genome sequencing and annotation.</title>
        <authorList>
            <consortium name="The Broad Institute Genomics Platform"/>
            <consortium name="The Broad Institute Genome Sequencing Center for Infectious Disease"/>
            <person name="Wu L."/>
            <person name="Ma J."/>
        </authorList>
    </citation>
    <scope>NUCLEOTIDE SEQUENCE [LARGE SCALE GENOMIC DNA]</scope>
    <source>
        <strain evidence="2">JCM 17440</strain>
    </source>
</reference>
<comment type="caution">
    <text evidence="1">The sequence shown here is derived from an EMBL/GenBank/DDBJ whole genome shotgun (WGS) entry which is preliminary data.</text>
</comment>
<dbReference type="Gene3D" id="3.20.20.80">
    <property type="entry name" value="Glycosidases"/>
    <property type="match status" value="1"/>
</dbReference>
<keyword evidence="2" id="KW-1185">Reference proteome</keyword>
<evidence type="ECO:0008006" key="3">
    <source>
        <dbReference type="Google" id="ProtNLM"/>
    </source>
</evidence>
<name>A0ABP8CN82_9ACTN</name>
<dbReference type="InterPro" id="IPR017853">
    <property type="entry name" value="GH"/>
</dbReference>
<gene>
    <name evidence="1" type="ORF">GCM10022254_70230</name>
</gene>
<evidence type="ECO:0000313" key="1">
    <source>
        <dbReference type="EMBL" id="GAA4241432.1"/>
    </source>
</evidence>
<dbReference type="Proteomes" id="UP001501710">
    <property type="component" value="Unassembled WGS sequence"/>
</dbReference>
<sequence>MSGLTYGIYAAGQVATTVGPPDDPNAIDDLVTRLSGGRPFVVREYLHFLGTPADPEKVRVLEPERRMRELTMPDEWYTAGNRRLDLVLCYLPVERDVDGWLDFIGQAVRRYGAVARLLQITLEPNFKLPWIDGSSPGVLDALIAGTRHARRLLDAAGHRDVRLGFSVAEPPEFLGGDEEFWAHLEALSPADFAAHVDYMGLGLYPDAFSPVPKSAVAGLTEHALRQLREQNMPRAHLGPDVPIHVAENGTPTGTDRTADDQADRLGIMIRTVAATAARLNVTHHELFGLRDADSTRPEPMSQFGLTSSGYQPKPAFDLCRKLIGEGGPSMR</sequence>
<dbReference type="EMBL" id="BAABAS010000028">
    <property type="protein sequence ID" value="GAA4241432.1"/>
    <property type="molecule type" value="Genomic_DNA"/>
</dbReference>
<protein>
    <recommendedName>
        <fullName evidence="3">Arabinogalactan endo-beta-1,4-galactanase</fullName>
    </recommendedName>
</protein>
<evidence type="ECO:0000313" key="2">
    <source>
        <dbReference type="Proteomes" id="UP001501710"/>
    </source>
</evidence>
<dbReference type="SUPFAM" id="SSF51445">
    <property type="entry name" value="(Trans)glycosidases"/>
    <property type="match status" value="1"/>
</dbReference>